<comment type="caution">
    <text evidence="2">The sequence shown here is derived from an EMBL/GenBank/DDBJ whole genome shotgun (WGS) entry which is preliminary data.</text>
</comment>
<evidence type="ECO:0000313" key="2">
    <source>
        <dbReference type="EMBL" id="KRL82992.1"/>
    </source>
</evidence>
<keyword evidence="1" id="KW-0812">Transmembrane</keyword>
<reference evidence="2 3" key="1">
    <citation type="journal article" date="2015" name="Genome Announc.">
        <title>Expanding the biotechnology potential of lactobacilli through comparative genomics of 213 strains and associated genera.</title>
        <authorList>
            <person name="Sun Z."/>
            <person name="Harris H.M."/>
            <person name="McCann A."/>
            <person name="Guo C."/>
            <person name="Argimon S."/>
            <person name="Zhang W."/>
            <person name="Yang X."/>
            <person name="Jeffery I.B."/>
            <person name="Cooney J.C."/>
            <person name="Kagawa T.F."/>
            <person name="Liu W."/>
            <person name="Song Y."/>
            <person name="Salvetti E."/>
            <person name="Wrobel A."/>
            <person name="Rasinkangas P."/>
            <person name="Parkhill J."/>
            <person name="Rea M.C."/>
            <person name="O'Sullivan O."/>
            <person name="Ritari J."/>
            <person name="Douillard F.P."/>
            <person name="Paul Ross R."/>
            <person name="Yang R."/>
            <person name="Briner A.E."/>
            <person name="Felis G.E."/>
            <person name="de Vos W.M."/>
            <person name="Barrangou R."/>
            <person name="Klaenhammer T.R."/>
            <person name="Caufield P.W."/>
            <person name="Cui Y."/>
            <person name="Zhang H."/>
            <person name="O'Toole P.W."/>
        </authorList>
    </citation>
    <scope>NUCLEOTIDE SEQUENCE [LARGE SCALE GENOMIC DNA]</scope>
    <source>
        <strain evidence="2 3">DSM 15833</strain>
    </source>
</reference>
<feature type="transmembrane region" description="Helical" evidence="1">
    <location>
        <begin position="160"/>
        <end position="181"/>
    </location>
</feature>
<dbReference type="OrthoDB" id="2249484at2"/>
<dbReference type="Proteomes" id="UP000051048">
    <property type="component" value="Unassembled WGS sequence"/>
</dbReference>
<organism evidence="2 3">
    <name type="scientific">Ligilactobacillus equi DSM 15833 = JCM 10991</name>
    <dbReference type="NCBI Taxonomy" id="1423740"/>
    <lineage>
        <taxon>Bacteria</taxon>
        <taxon>Bacillati</taxon>
        <taxon>Bacillota</taxon>
        <taxon>Bacilli</taxon>
        <taxon>Lactobacillales</taxon>
        <taxon>Lactobacillaceae</taxon>
        <taxon>Ligilactobacillus</taxon>
    </lineage>
</organism>
<evidence type="ECO:0000313" key="3">
    <source>
        <dbReference type="Proteomes" id="UP000051048"/>
    </source>
</evidence>
<name>A0A0R1TP05_9LACO</name>
<feature type="transmembrane region" description="Helical" evidence="1">
    <location>
        <begin position="133"/>
        <end position="153"/>
    </location>
</feature>
<keyword evidence="1" id="KW-0472">Membrane</keyword>
<feature type="transmembrane region" description="Helical" evidence="1">
    <location>
        <begin position="21"/>
        <end position="37"/>
    </location>
</feature>
<gene>
    <name evidence="2" type="ORF">FC36_GL000790</name>
</gene>
<accession>A0A0R1TP05</accession>
<keyword evidence="1" id="KW-1133">Transmembrane helix</keyword>
<dbReference type="AlphaFoldDB" id="A0A0R1TP05"/>
<feature type="transmembrane region" description="Helical" evidence="1">
    <location>
        <begin position="91"/>
        <end position="113"/>
    </location>
</feature>
<feature type="transmembrane region" description="Helical" evidence="1">
    <location>
        <begin position="201"/>
        <end position="219"/>
    </location>
</feature>
<proteinExistence type="predicted"/>
<dbReference type="STRING" id="1423740.FC36_GL000790"/>
<dbReference type="RefSeq" id="WP_035188548.1">
    <property type="nucleotide sequence ID" value="NZ_AZFH01000016.1"/>
</dbReference>
<feature type="transmembrane region" description="Helical" evidence="1">
    <location>
        <begin position="49"/>
        <end position="70"/>
    </location>
</feature>
<sequence>MISRKVQILAQNLLKEFFLSWAYVFGISMLTGFFFLISSTNLKSTFDSIWGFFAAMTAFCIMVFLLQVPYRIFRLGIQAGISRQTIWLAEWVIFICLLIVIEIISFISNFLLTNGAISNLPLSEIGLQSSYELWRNIALNLTFLTIGTGFSLLNRLGKWIVGIGLPTILFFFIYQLARLYFLMDKATAMHIAKVVQIISNNYVSFILYLLILVGLQYFFTMRQQQRRD</sequence>
<dbReference type="PATRIC" id="fig|1423740.3.peg.837"/>
<dbReference type="EMBL" id="AZFH01000016">
    <property type="protein sequence ID" value="KRL82992.1"/>
    <property type="molecule type" value="Genomic_DNA"/>
</dbReference>
<protein>
    <submittedName>
        <fullName evidence="2">Uncharacterized protein</fullName>
    </submittedName>
</protein>
<evidence type="ECO:0000256" key="1">
    <source>
        <dbReference type="SAM" id="Phobius"/>
    </source>
</evidence>